<evidence type="ECO:0000313" key="4">
    <source>
        <dbReference type="Proteomes" id="UP001304895"/>
    </source>
</evidence>
<evidence type="ECO:0000256" key="1">
    <source>
        <dbReference type="ARBA" id="ARBA00022763"/>
    </source>
</evidence>
<proteinExistence type="predicted"/>
<reference evidence="3" key="2">
    <citation type="submission" date="2023-05" db="EMBL/GenBank/DDBJ databases">
        <authorList>
            <consortium name="Lawrence Berkeley National Laboratory"/>
            <person name="Steindorff A."/>
            <person name="Hensen N."/>
            <person name="Bonometti L."/>
            <person name="Westerberg I."/>
            <person name="Brannstrom I.O."/>
            <person name="Guillou S."/>
            <person name="Cros-Aarteil S."/>
            <person name="Calhoun S."/>
            <person name="Haridas S."/>
            <person name="Kuo A."/>
            <person name="Mondo S."/>
            <person name="Pangilinan J."/>
            <person name="Riley R."/>
            <person name="Labutti K."/>
            <person name="Andreopoulos B."/>
            <person name="Lipzen A."/>
            <person name="Chen C."/>
            <person name="Yanf M."/>
            <person name="Daum C."/>
            <person name="Ng V."/>
            <person name="Clum A."/>
            <person name="Ohm R."/>
            <person name="Martin F."/>
            <person name="Silar P."/>
            <person name="Natvig D."/>
            <person name="Lalanne C."/>
            <person name="Gautier V."/>
            <person name="Ament-Velasquez S.L."/>
            <person name="Kruys A."/>
            <person name="Hutchinson M.I."/>
            <person name="Powell A.J."/>
            <person name="Barry K."/>
            <person name="Miller A.N."/>
            <person name="Grigoriev I.V."/>
            <person name="Debuchy R."/>
            <person name="Gladieux P."/>
            <person name="Thoren M.H."/>
            <person name="Johannesson H."/>
        </authorList>
    </citation>
    <scope>NUCLEOTIDE SEQUENCE</scope>
    <source>
        <strain evidence="3">CBS 123565</strain>
    </source>
</reference>
<dbReference type="InterPro" id="IPR036388">
    <property type="entry name" value="WH-like_DNA-bd_sf"/>
</dbReference>
<evidence type="ECO:0000259" key="2">
    <source>
        <dbReference type="Pfam" id="PF01035"/>
    </source>
</evidence>
<dbReference type="InterPro" id="IPR052520">
    <property type="entry name" value="ATL_DNA_repair"/>
</dbReference>
<reference evidence="3" key="1">
    <citation type="journal article" date="2023" name="Mol. Phylogenet. Evol.">
        <title>Genome-scale phylogeny and comparative genomics of the fungal order Sordariales.</title>
        <authorList>
            <person name="Hensen N."/>
            <person name="Bonometti L."/>
            <person name="Westerberg I."/>
            <person name="Brannstrom I.O."/>
            <person name="Guillou S."/>
            <person name="Cros-Aarteil S."/>
            <person name="Calhoun S."/>
            <person name="Haridas S."/>
            <person name="Kuo A."/>
            <person name="Mondo S."/>
            <person name="Pangilinan J."/>
            <person name="Riley R."/>
            <person name="LaButti K."/>
            <person name="Andreopoulos B."/>
            <person name="Lipzen A."/>
            <person name="Chen C."/>
            <person name="Yan M."/>
            <person name="Daum C."/>
            <person name="Ng V."/>
            <person name="Clum A."/>
            <person name="Steindorff A."/>
            <person name="Ohm R.A."/>
            <person name="Martin F."/>
            <person name="Silar P."/>
            <person name="Natvig D.O."/>
            <person name="Lalanne C."/>
            <person name="Gautier V."/>
            <person name="Ament-Velasquez S.L."/>
            <person name="Kruys A."/>
            <person name="Hutchinson M.I."/>
            <person name="Powell A.J."/>
            <person name="Barry K."/>
            <person name="Miller A.N."/>
            <person name="Grigoriev I.V."/>
            <person name="Debuchy R."/>
            <person name="Gladieux P."/>
            <person name="Hiltunen Thoren M."/>
            <person name="Johannesson H."/>
        </authorList>
    </citation>
    <scope>NUCLEOTIDE SEQUENCE</scope>
    <source>
        <strain evidence="3">CBS 123565</strain>
    </source>
</reference>
<dbReference type="GO" id="GO:0006281">
    <property type="term" value="P:DNA repair"/>
    <property type="evidence" value="ECO:0007669"/>
    <property type="project" value="InterPro"/>
</dbReference>
<dbReference type="PANTHER" id="PTHR42942">
    <property type="entry name" value="6-O-METHYLGUANINE DNA METHYLTRANSFERASE"/>
    <property type="match status" value="1"/>
</dbReference>
<evidence type="ECO:0000313" key="3">
    <source>
        <dbReference type="EMBL" id="KAK4135782.1"/>
    </source>
</evidence>
<accession>A0AAN6UMH9</accession>
<dbReference type="Pfam" id="PF01035">
    <property type="entry name" value="DNA_binding_1"/>
    <property type="match status" value="1"/>
</dbReference>
<comment type="caution">
    <text evidence="3">The sequence shown here is derived from an EMBL/GenBank/DDBJ whole genome shotgun (WGS) entry which is preliminary data.</text>
</comment>
<name>A0AAN6UMH9_9PEZI</name>
<dbReference type="Proteomes" id="UP001304895">
    <property type="component" value="Unassembled WGS sequence"/>
</dbReference>
<dbReference type="InterPro" id="IPR014048">
    <property type="entry name" value="MethylDNA_cys_MeTrfase_DNA-bd"/>
</dbReference>
<dbReference type="AlphaFoldDB" id="A0AAN6UMH9"/>
<gene>
    <name evidence="3" type="ORF">BT67DRAFT_440647</name>
</gene>
<organism evidence="3 4">
    <name type="scientific">Trichocladium antarcticum</name>
    <dbReference type="NCBI Taxonomy" id="1450529"/>
    <lineage>
        <taxon>Eukaryota</taxon>
        <taxon>Fungi</taxon>
        <taxon>Dikarya</taxon>
        <taxon>Ascomycota</taxon>
        <taxon>Pezizomycotina</taxon>
        <taxon>Sordariomycetes</taxon>
        <taxon>Sordariomycetidae</taxon>
        <taxon>Sordariales</taxon>
        <taxon>Chaetomiaceae</taxon>
        <taxon>Trichocladium</taxon>
    </lineage>
</organism>
<dbReference type="SUPFAM" id="SSF46767">
    <property type="entry name" value="Methylated DNA-protein cysteine methyltransferase, C-terminal domain"/>
    <property type="match status" value="1"/>
</dbReference>
<feature type="domain" description="Methylated-DNA-[protein]-cysteine S-methyltransferase DNA binding" evidence="2">
    <location>
        <begin position="11"/>
        <end position="99"/>
    </location>
</feature>
<dbReference type="InterPro" id="IPR036217">
    <property type="entry name" value="MethylDNA_cys_MeTrfase_DNAb"/>
</dbReference>
<keyword evidence="1" id="KW-0227">DNA damage</keyword>
<keyword evidence="4" id="KW-1185">Reference proteome</keyword>
<protein>
    <submittedName>
        <fullName evidence="3">DNA binding methylated-DNA--cysteine S-methyltransferase</fullName>
    </submittedName>
</protein>
<dbReference type="EMBL" id="MU853405">
    <property type="protein sequence ID" value="KAK4135782.1"/>
    <property type="molecule type" value="Genomic_DNA"/>
</dbReference>
<dbReference type="Gene3D" id="1.10.10.10">
    <property type="entry name" value="Winged helix-like DNA-binding domain superfamily/Winged helix DNA-binding domain"/>
    <property type="match status" value="1"/>
</dbReference>
<dbReference type="PANTHER" id="PTHR42942:SF1">
    <property type="entry name" value="ALKYLTRANSFERASE-LIKE PROTEIN 1"/>
    <property type="match status" value="1"/>
</dbReference>
<dbReference type="CDD" id="cd06445">
    <property type="entry name" value="ATase"/>
    <property type="match status" value="1"/>
</dbReference>
<dbReference type="GO" id="GO:0003824">
    <property type="term" value="F:catalytic activity"/>
    <property type="evidence" value="ECO:0007669"/>
    <property type="project" value="InterPro"/>
</dbReference>
<sequence length="144" mass="15686">MAPRSDEAQAFFHAVYSAVQEIPPGKVTSYGHIAKLVGTPQRPRQVGVCLKHLPSDPSERFNQYNVPWQRVINAKGAISLRSRPSAAHNQAVALEAEEVTVTTGALGELLVDFGLYGWFPRILPSEAAQGMVPSDEDDTEGDEE</sequence>